<evidence type="ECO:0000256" key="8">
    <source>
        <dbReference type="ARBA" id="ARBA00022967"/>
    </source>
</evidence>
<dbReference type="EMBL" id="KX943393">
    <property type="protein sequence ID" value="APX39605.1"/>
    <property type="molecule type" value="Genomic_DNA"/>
</dbReference>
<comment type="subcellular location">
    <subcellularLocation>
        <location evidence="1">Mitochondrion membrane</location>
        <topology evidence="1">Multi-pass membrane protein</topology>
    </subcellularLocation>
</comment>
<geneLocation type="mitochondrion" evidence="17"/>
<evidence type="ECO:0000256" key="12">
    <source>
        <dbReference type="ARBA" id="ARBA00023128"/>
    </source>
</evidence>
<dbReference type="PANTHER" id="PTHR11435:SF1">
    <property type="entry name" value="NADH-UBIQUINONE OXIDOREDUCTASE CHAIN 6"/>
    <property type="match status" value="1"/>
</dbReference>
<evidence type="ECO:0000313" key="17">
    <source>
        <dbReference type="EMBL" id="APX39605.1"/>
    </source>
</evidence>
<evidence type="ECO:0000256" key="6">
    <source>
        <dbReference type="ARBA" id="ARBA00022660"/>
    </source>
</evidence>
<evidence type="ECO:0000256" key="5">
    <source>
        <dbReference type="ARBA" id="ARBA00022448"/>
    </source>
</evidence>
<keyword evidence="9" id="KW-0249">Electron transport</keyword>
<proteinExistence type="inferred from homology"/>
<evidence type="ECO:0000256" key="9">
    <source>
        <dbReference type="ARBA" id="ARBA00022982"/>
    </source>
</evidence>
<feature type="transmembrane region" description="Helical" evidence="16">
    <location>
        <begin position="76"/>
        <end position="94"/>
    </location>
</feature>
<feature type="transmembrane region" description="Helical" evidence="16">
    <location>
        <begin position="12"/>
        <end position="33"/>
    </location>
</feature>
<reference evidence="17" key="1">
    <citation type="journal article" date="2015" name="Methods Ecol Evol 6">
        <title>Validating the power of mitochondrial metagenomics for community ecology and phylogenetics of complex assemblages.</title>
        <authorList>
            <person name="Gomez-Rodriguez C."/>
            <person name="Crampton-Platt A."/>
            <person name="Timmermans M.J.T.N."/>
            <person name="Baselga A."/>
            <person name="Vogler A.P."/>
        </authorList>
    </citation>
    <scope>NUCLEOTIDE SEQUENCE</scope>
</reference>
<accession>A0A3G1GP89</accession>
<evidence type="ECO:0000256" key="14">
    <source>
        <dbReference type="ARBA" id="ARBA00031019"/>
    </source>
</evidence>
<keyword evidence="12 17" id="KW-0496">Mitochondrion</keyword>
<keyword evidence="11" id="KW-0520">NAD</keyword>
<sequence>MMLMIIMMMSTSLILLNHPMSIGFTLLLSTVMISMMTGTMNSTFWFSYILFLVMIGGMLILFVYMTSIASNEKFKFSMKILMLNLLLMTTMLFLKNHKQSFLLLKLKETKMFNYEKMMNESLKYFTPSLNIIMISSMIYLLIALVMIVKITKKSKGPIRQKF</sequence>
<comment type="similarity">
    <text evidence="2">Belongs to the complex I subunit 6 family.</text>
</comment>
<evidence type="ECO:0000256" key="1">
    <source>
        <dbReference type="ARBA" id="ARBA00004225"/>
    </source>
</evidence>
<dbReference type="GO" id="GO:0008137">
    <property type="term" value="F:NADH dehydrogenase (ubiquinone) activity"/>
    <property type="evidence" value="ECO:0007669"/>
    <property type="project" value="UniProtKB-EC"/>
</dbReference>
<evidence type="ECO:0000256" key="7">
    <source>
        <dbReference type="ARBA" id="ARBA00022692"/>
    </source>
</evidence>
<keyword evidence="5" id="KW-0813">Transport</keyword>
<name>A0A3G1GP89_9CUCU</name>
<feature type="transmembrane region" description="Helical" evidence="16">
    <location>
        <begin position="45"/>
        <end position="64"/>
    </location>
</feature>
<keyword evidence="6" id="KW-0679">Respiratory chain</keyword>
<keyword evidence="10 16" id="KW-1133">Transmembrane helix</keyword>
<organism evidence="17">
    <name type="scientific">Colaspidea globosa</name>
    <dbReference type="NCBI Taxonomy" id="1425613"/>
    <lineage>
        <taxon>Eukaryota</taxon>
        <taxon>Metazoa</taxon>
        <taxon>Ecdysozoa</taxon>
        <taxon>Arthropoda</taxon>
        <taxon>Hexapoda</taxon>
        <taxon>Insecta</taxon>
        <taxon>Pterygota</taxon>
        <taxon>Neoptera</taxon>
        <taxon>Endopterygota</taxon>
        <taxon>Coleoptera</taxon>
        <taxon>Polyphaga</taxon>
        <taxon>Cucujiformia</taxon>
        <taxon>Chrysomeloidea</taxon>
        <taxon>Chrysomelidae</taxon>
        <taxon>Eumolpinae</taxon>
        <taxon>Colaspidea</taxon>
    </lineage>
</organism>
<evidence type="ECO:0000256" key="15">
    <source>
        <dbReference type="ARBA" id="ARBA00049551"/>
    </source>
</evidence>
<dbReference type="PANTHER" id="PTHR11435">
    <property type="entry name" value="NADH UBIQUINONE OXIDOREDUCTASE SUBUNIT ND6"/>
    <property type="match status" value="1"/>
</dbReference>
<evidence type="ECO:0000256" key="13">
    <source>
        <dbReference type="ARBA" id="ARBA00023136"/>
    </source>
</evidence>
<protein>
    <recommendedName>
        <fullName evidence="4">NADH-ubiquinone oxidoreductase chain 6</fullName>
        <ecNumber evidence="3">7.1.1.2</ecNumber>
    </recommendedName>
    <alternativeName>
        <fullName evidence="14">NADH dehydrogenase subunit 6</fullName>
    </alternativeName>
</protein>
<dbReference type="InterPro" id="IPR050269">
    <property type="entry name" value="ComplexI_Subunit6"/>
</dbReference>
<evidence type="ECO:0000256" key="16">
    <source>
        <dbReference type="SAM" id="Phobius"/>
    </source>
</evidence>
<gene>
    <name evidence="17" type="primary">nad6</name>
</gene>
<keyword evidence="13 16" id="KW-0472">Membrane</keyword>
<dbReference type="AlphaFoldDB" id="A0A3G1GP89"/>
<keyword evidence="8" id="KW-1278">Translocase</keyword>
<feature type="transmembrane region" description="Helical" evidence="16">
    <location>
        <begin position="131"/>
        <end position="151"/>
    </location>
</feature>
<dbReference type="GO" id="GO:0031966">
    <property type="term" value="C:mitochondrial membrane"/>
    <property type="evidence" value="ECO:0007669"/>
    <property type="project" value="UniProtKB-SubCell"/>
</dbReference>
<evidence type="ECO:0000256" key="2">
    <source>
        <dbReference type="ARBA" id="ARBA00005698"/>
    </source>
</evidence>
<evidence type="ECO:0000256" key="3">
    <source>
        <dbReference type="ARBA" id="ARBA00012944"/>
    </source>
</evidence>
<evidence type="ECO:0000256" key="10">
    <source>
        <dbReference type="ARBA" id="ARBA00022989"/>
    </source>
</evidence>
<keyword evidence="7 16" id="KW-0812">Transmembrane</keyword>
<evidence type="ECO:0000256" key="11">
    <source>
        <dbReference type="ARBA" id="ARBA00023027"/>
    </source>
</evidence>
<dbReference type="EC" id="7.1.1.2" evidence="3"/>
<comment type="catalytic activity">
    <reaction evidence="15">
        <text>a ubiquinone + NADH + 5 H(+)(in) = a ubiquinol + NAD(+) + 4 H(+)(out)</text>
        <dbReference type="Rhea" id="RHEA:29091"/>
        <dbReference type="Rhea" id="RHEA-COMP:9565"/>
        <dbReference type="Rhea" id="RHEA-COMP:9566"/>
        <dbReference type="ChEBI" id="CHEBI:15378"/>
        <dbReference type="ChEBI" id="CHEBI:16389"/>
        <dbReference type="ChEBI" id="CHEBI:17976"/>
        <dbReference type="ChEBI" id="CHEBI:57540"/>
        <dbReference type="ChEBI" id="CHEBI:57945"/>
        <dbReference type="EC" id="7.1.1.2"/>
    </reaction>
</comment>
<evidence type="ECO:0000256" key="4">
    <source>
        <dbReference type="ARBA" id="ARBA00021095"/>
    </source>
</evidence>